<dbReference type="Gene3D" id="3.30.413.10">
    <property type="entry name" value="Sulfite Reductase Hemoprotein, domain 1"/>
    <property type="match status" value="2"/>
</dbReference>
<dbReference type="GO" id="GO:0051539">
    <property type="term" value="F:4 iron, 4 sulfur cluster binding"/>
    <property type="evidence" value="ECO:0007669"/>
    <property type="project" value="UniProtKB-KW"/>
</dbReference>
<dbReference type="NCBIfam" id="NF007126">
    <property type="entry name" value="PRK09567.1"/>
    <property type="match status" value="1"/>
</dbReference>
<dbReference type="Pfam" id="PF03460">
    <property type="entry name" value="NIR_SIR_ferr"/>
    <property type="match status" value="2"/>
</dbReference>
<dbReference type="SUPFAM" id="SSF56014">
    <property type="entry name" value="Nitrite and sulphite reductase 4Fe-4S domain-like"/>
    <property type="match status" value="2"/>
</dbReference>
<dbReference type="RefSeq" id="WP_117297914.1">
    <property type="nucleotide sequence ID" value="NZ_QVQT02000001.1"/>
</dbReference>
<evidence type="ECO:0000256" key="1">
    <source>
        <dbReference type="ARBA" id="ARBA00010429"/>
    </source>
</evidence>
<keyword evidence="11" id="KW-1185">Reference proteome</keyword>
<evidence type="ECO:0000256" key="4">
    <source>
        <dbReference type="ARBA" id="ARBA00022723"/>
    </source>
</evidence>
<dbReference type="GO" id="GO:0020037">
    <property type="term" value="F:heme binding"/>
    <property type="evidence" value="ECO:0007669"/>
    <property type="project" value="InterPro"/>
</dbReference>
<protein>
    <submittedName>
        <fullName evidence="10">NirA family protein</fullName>
    </submittedName>
</protein>
<dbReference type="Proteomes" id="UP000264702">
    <property type="component" value="Unassembled WGS sequence"/>
</dbReference>
<dbReference type="InterPro" id="IPR006066">
    <property type="entry name" value="NO2/SO3_Rdtase_FeS/sirohaem_BS"/>
</dbReference>
<dbReference type="InterPro" id="IPR005117">
    <property type="entry name" value="NiRdtase/SiRdtase_haem-b_fer"/>
</dbReference>
<dbReference type="InterPro" id="IPR012798">
    <property type="entry name" value="Cbl_synth_CobG-like"/>
</dbReference>
<keyword evidence="3" id="KW-0349">Heme</keyword>
<accession>A0A372IUM8</accession>
<dbReference type="PRINTS" id="PR00397">
    <property type="entry name" value="SIROHAEM"/>
</dbReference>
<dbReference type="Gene3D" id="3.90.480.10">
    <property type="entry name" value="Sulfite Reductase Hemoprotein,Domain 2"/>
    <property type="match status" value="1"/>
</dbReference>
<evidence type="ECO:0000256" key="5">
    <source>
        <dbReference type="ARBA" id="ARBA00023002"/>
    </source>
</evidence>
<feature type="domain" description="Nitrite/sulphite reductase 4Fe-4S" evidence="8">
    <location>
        <begin position="195"/>
        <end position="352"/>
    </location>
</feature>
<dbReference type="GO" id="GO:0046872">
    <property type="term" value="F:metal ion binding"/>
    <property type="evidence" value="ECO:0007669"/>
    <property type="project" value="UniProtKB-KW"/>
</dbReference>
<dbReference type="PROSITE" id="PS00365">
    <property type="entry name" value="NIR_SIR"/>
    <property type="match status" value="1"/>
</dbReference>
<dbReference type="InterPro" id="IPR006067">
    <property type="entry name" value="NO2/SO3_Rdtase_4Fe4S_dom"/>
</dbReference>
<dbReference type="EMBL" id="QVQT01000001">
    <property type="protein sequence ID" value="RFU18618.1"/>
    <property type="molecule type" value="Genomic_DNA"/>
</dbReference>
<reference evidence="10 11" key="1">
    <citation type="submission" date="2018-08" db="EMBL/GenBank/DDBJ databases">
        <title>Acidipila sp. 4G-K13, an acidobacterium isolated from forest soil.</title>
        <authorList>
            <person name="Gao Z.-H."/>
            <person name="Qiu L.-H."/>
        </authorList>
    </citation>
    <scope>NUCLEOTIDE SEQUENCE [LARGE SCALE GENOMIC DNA]</scope>
    <source>
        <strain evidence="10 11">4G-K13</strain>
    </source>
</reference>
<dbReference type="AlphaFoldDB" id="A0A372IUM8"/>
<dbReference type="InterPro" id="IPR045854">
    <property type="entry name" value="NO2/SO3_Rdtase_4Fe4S_sf"/>
</dbReference>
<feature type="domain" description="Nitrite/sulphite reductase 4Fe-4S" evidence="8">
    <location>
        <begin position="456"/>
        <end position="558"/>
    </location>
</feature>
<feature type="domain" description="Nitrite/Sulfite reductase ferredoxin-like" evidence="9">
    <location>
        <begin position="125"/>
        <end position="180"/>
    </location>
</feature>
<comment type="caution">
    <text evidence="10">The sequence shown here is derived from an EMBL/GenBank/DDBJ whole genome shotgun (WGS) entry which is preliminary data.</text>
</comment>
<dbReference type="SUPFAM" id="SSF55124">
    <property type="entry name" value="Nitrite/Sulfite reductase N-terminal domain-like"/>
    <property type="match status" value="2"/>
</dbReference>
<name>A0A372IUM8_9BACT</name>
<sequence length="596" mass="65238">MASPADSIPRELQDTFTLEQKEYLDGFLLAAAKRGQTFFAGHTANGLITADAASGADNQAAAKEETYFGTPVEDLCREERWKREENPLDVWDKLLAHAEENRFPEAADLFRFKFHGLFYVAPAQDSFMLRLRTPGCILTAHQMRGLADMAEAWGAGEAHVTTRGNLQIREFQPKDIIRVLTTVQSLGMSSRGTGADNIRNVTATPTSGLDPHELFDVAPLAQALNFYILNSRDLYGLPRKFNVAFDSGGAVSIVADTNDIAFIATRVPPGRSVPEGVYFRVQLCGITGHRQFAEDCGLLLTPGQTVAVAAAMIRVFTNHGDRTDRKKARLKYLIDRWGVEKFLEETEKRLDFPLLRFPLAECEPRAAVDQQGHLGVHPQRQPGMFYIGVAVPVGRLSAEQMRAIAKIAETFGSGEIRLTVWQNLILPHIAADRLKAARQAIADAGLSDAAGAFTAGAVACTGNKGCRFAATDTKTHAIALAGFLDELFPIMQPVNLHVTGCPHSCAQHYIGDIGLMGAKVGGDEGYQVLIGGGSDDRQGLGRELISAVRFADLPPLMERLFRGFFEKRAGDESFLAFTRRHPIEQLKDLMAVEEQA</sequence>
<keyword evidence="6" id="KW-0408">Iron</keyword>
<evidence type="ECO:0000313" key="11">
    <source>
        <dbReference type="Proteomes" id="UP000264702"/>
    </source>
</evidence>
<dbReference type="InterPro" id="IPR051329">
    <property type="entry name" value="NIR_SIR_4Fe-4S"/>
</dbReference>
<feature type="domain" description="Nitrite/Sulfite reductase ferredoxin-like" evidence="9">
    <location>
        <begin position="377"/>
        <end position="443"/>
    </location>
</feature>
<dbReference type="Pfam" id="PF01077">
    <property type="entry name" value="NIR_SIR"/>
    <property type="match status" value="2"/>
</dbReference>
<proteinExistence type="inferred from homology"/>
<keyword evidence="5" id="KW-0560">Oxidoreductase</keyword>
<evidence type="ECO:0000313" key="10">
    <source>
        <dbReference type="EMBL" id="RFU18618.1"/>
    </source>
</evidence>
<dbReference type="InterPro" id="IPR036136">
    <property type="entry name" value="Nit/Sulf_reduc_fer-like_dom_sf"/>
</dbReference>
<keyword evidence="4" id="KW-0479">Metal-binding</keyword>
<organism evidence="10 11">
    <name type="scientific">Paracidobacterium acidisoli</name>
    <dbReference type="NCBI Taxonomy" id="2303751"/>
    <lineage>
        <taxon>Bacteria</taxon>
        <taxon>Pseudomonadati</taxon>
        <taxon>Acidobacteriota</taxon>
        <taxon>Terriglobia</taxon>
        <taxon>Terriglobales</taxon>
        <taxon>Acidobacteriaceae</taxon>
        <taxon>Paracidobacterium</taxon>
    </lineage>
</organism>
<dbReference type="PANTHER" id="PTHR32439:SF0">
    <property type="entry name" value="FERREDOXIN--NITRITE REDUCTASE, CHLOROPLASTIC"/>
    <property type="match status" value="1"/>
</dbReference>
<dbReference type="GO" id="GO:0016491">
    <property type="term" value="F:oxidoreductase activity"/>
    <property type="evidence" value="ECO:0007669"/>
    <property type="project" value="UniProtKB-KW"/>
</dbReference>
<dbReference type="OrthoDB" id="9803707at2"/>
<comment type="similarity">
    <text evidence="1">Belongs to the nitrite and sulfite reductase 4Fe-4S domain family.</text>
</comment>
<evidence type="ECO:0000256" key="2">
    <source>
        <dbReference type="ARBA" id="ARBA00022485"/>
    </source>
</evidence>
<dbReference type="NCBIfam" id="TIGR02435">
    <property type="entry name" value="CobG"/>
    <property type="match status" value="1"/>
</dbReference>
<evidence type="ECO:0000256" key="6">
    <source>
        <dbReference type="ARBA" id="ARBA00023004"/>
    </source>
</evidence>
<keyword evidence="2" id="KW-0004">4Fe-4S</keyword>
<evidence type="ECO:0000256" key="3">
    <source>
        <dbReference type="ARBA" id="ARBA00022617"/>
    </source>
</evidence>
<gene>
    <name evidence="10" type="ORF">D0Y96_03480</name>
</gene>
<keyword evidence="7" id="KW-0411">Iron-sulfur</keyword>
<evidence type="ECO:0000259" key="9">
    <source>
        <dbReference type="Pfam" id="PF03460"/>
    </source>
</evidence>
<dbReference type="PANTHER" id="PTHR32439">
    <property type="entry name" value="FERREDOXIN--NITRITE REDUCTASE, CHLOROPLASTIC"/>
    <property type="match status" value="1"/>
</dbReference>
<evidence type="ECO:0000259" key="8">
    <source>
        <dbReference type="Pfam" id="PF01077"/>
    </source>
</evidence>
<evidence type="ECO:0000256" key="7">
    <source>
        <dbReference type="ARBA" id="ARBA00023014"/>
    </source>
</evidence>